<dbReference type="Proteomes" id="UP001338309">
    <property type="component" value="Unassembled WGS sequence"/>
</dbReference>
<dbReference type="InterPro" id="IPR043519">
    <property type="entry name" value="NT_sf"/>
</dbReference>
<dbReference type="Pfam" id="PF18765">
    <property type="entry name" value="Polbeta"/>
    <property type="match status" value="1"/>
</dbReference>
<organism evidence="2 3">
    <name type="scientific">Algoriphagus confluentis</name>
    <dbReference type="NCBI Taxonomy" id="1697556"/>
    <lineage>
        <taxon>Bacteria</taxon>
        <taxon>Pseudomonadati</taxon>
        <taxon>Bacteroidota</taxon>
        <taxon>Cytophagia</taxon>
        <taxon>Cytophagales</taxon>
        <taxon>Cyclobacteriaceae</taxon>
        <taxon>Algoriphagus</taxon>
    </lineage>
</organism>
<dbReference type="InterPro" id="IPR052930">
    <property type="entry name" value="TA_antitoxin_MntA"/>
</dbReference>
<dbReference type="EMBL" id="BTPD01000022">
    <property type="protein sequence ID" value="GMQ31611.1"/>
    <property type="molecule type" value="Genomic_DNA"/>
</dbReference>
<accession>A0ABQ6PUG9</accession>
<dbReference type="CDD" id="cd05403">
    <property type="entry name" value="NT_KNTase_like"/>
    <property type="match status" value="1"/>
</dbReference>
<dbReference type="PANTHER" id="PTHR43852:SF3">
    <property type="entry name" value="NUCLEOTIDYLTRANSFERASE"/>
    <property type="match status" value="1"/>
</dbReference>
<gene>
    <name evidence="2" type="ORF">Aconfl_42560</name>
</gene>
<dbReference type="RefSeq" id="WP_338226384.1">
    <property type="nucleotide sequence ID" value="NZ_BTPD01000022.1"/>
</dbReference>
<name>A0ABQ6PUG9_9BACT</name>
<dbReference type="InterPro" id="IPR041633">
    <property type="entry name" value="Polbeta"/>
</dbReference>
<dbReference type="PANTHER" id="PTHR43852">
    <property type="entry name" value="NUCLEOTIDYLTRANSFERASE"/>
    <property type="match status" value="1"/>
</dbReference>
<proteinExistence type="predicted"/>
<reference evidence="2 3" key="1">
    <citation type="submission" date="2023-08" db="EMBL/GenBank/DDBJ databases">
        <title>Draft genome sequence of Algoriphagus confluentis.</title>
        <authorList>
            <person name="Takatani N."/>
            <person name="Hosokawa M."/>
            <person name="Sawabe T."/>
        </authorList>
    </citation>
    <scope>NUCLEOTIDE SEQUENCE [LARGE SCALE GENOMIC DNA]</scope>
    <source>
        <strain evidence="2 3">NBRC 111222</strain>
    </source>
</reference>
<evidence type="ECO:0000313" key="2">
    <source>
        <dbReference type="EMBL" id="GMQ31611.1"/>
    </source>
</evidence>
<dbReference type="Gene3D" id="3.30.460.10">
    <property type="entry name" value="Beta Polymerase, domain 2"/>
    <property type="match status" value="1"/>
</dbReference>
<keyword evidence="3" id="KW-1185">Reference proteome</keyword>
<evidence type="ECO:0000313" key="3">
    <source>
        <dbReference type="Proteomes" id="UP001338309"/>
    </source>
</evidence>
<protein>
    <submittedName>
        <fullName evidence="2">Nucleotidyltransferase domain-containing protein</fullName>
    </submittedName>
</protein>
<sequence>MDKFGLSEKVIQKIQAIFQRHPHVEKVIVYGSRAKGNFRPNSDIDLVIQGEKVDFSELLQIENELDDLLLPYQIDLSALHFIQSSPDLLSHIGRVGKTFFKKNAMKVET</sequence>
<dbReference type="SUPFAM" id="SSF81301">
    <property type="entry name" value="Nucleotidyltransferase"/>
    <property type="match status" value="1"/>
</dbReference>
<feature type="domain" description="Polymerase beta nucleotidyltransferase" evidence="1">
    <location>
        <begin position="12"/>
        <end position="103"/>
    </location>
</feature>
<evidence type="ECO:0000259" key="1">
    <source>
        <dbReference type="Pfam" id="PF18765"/>
    </source>
</evidence>
<comment type="caution">
    <text evidence="2">The sequence shown here is derived from an EMBL/GenBank/DDBJ whole genome shotgun (WGS) entry which is preliminary data.</text>
</comment>